<dbReference type="CDD" id="cd03442">
    <property type="entry name" value="BFIT_BACH"/>
    <property type="match status" value="1"/>
</dbReference>
<feature type="domain" description="HotDog ACOT-type" evidence="5">
    <location>
        <begin position="1"/>
        <end position="107"/>
    </location>
</feature>
<dbReference type="GO" id="GO:0009062">
    <property type="term" value="P:fatty acid catabolic process"/>
    <property type="evidence" value="ECO:0007669"/>
    <property type="project" value="TreeGrafter"/>
</dbReference>
<dbReference type="InterPro" id="IPR006683">
    <property type="entry name" value="Thioestr_dom"/>
</dbReference>
<proteinExistence type="inferred from homology"/>
<dbReference type="Proteomes" id="UP000317691">
    <property type="component" value="Unassembled WGS sequence"/>
</dbReference>
<feature type="compositionally biased region" description="Basic residues" evidence="4">
    <location>
        <begin position="136"/>
        <end position="145"/>
    </location>
</feature>
<name>A0A538TQU8_UNCEI</name>
<evidence type="ECO:0000313" key="6">
    <source>
        <dbReference type="EMBL" id="TMQ65980.1"/>
    </source>
</evidence>
<dbReference type="SUPFAM" id="SSF54637">
    <property type="entry name" value="Thioesterase/thiol ester dehydrase-isomerase"/>
    <property type="match status" value="1"/>
</dbReference>
<comment type="caution">
    <text evidence="6">The sequence shown here is derived from an EMBL/GenBank/DDBJ whole genome shotgun (WGS) entry which is preliminary data.</text>
</comment>
<evidence type="ECO:0000259" key="5">
    <source>
        <dbReference type="PROSITE" id="PS51770"/>
    </source>
</evidence>
<evidence type="ECO:0000256" key="1">
    <source>
        <dbReference type="ARBA" id="ARBA00010458"/>
    </source>
</evidence>
<evidence type="ECO:0000256" key="2">
    <source>
        <dbReference type="ARBA" id="ARBA00022801"/>
    </source>
</evidence>
<dbReference type="PROSITE" id="PS51770">
    <property type="entry name" value="HOTDOG_ACOT"/>
    <property type="match status" value="1"/>
</dbReference>
<dbReference type="PANTHER" id="PTHR11049:SF24">
    <property type="entry name" value="CYTOSOLIC ACYL COENZYME A THIOESTER HYDROLASE"/>
    <property type="match status" value="1"/>
</dbReference>
<dbReference type="GO" id="GO:0052816">
    <property type="term" value="F:long-chain fatty acyl-CoA hydrolase activity"/>
    <property type="evidence" value="ECO:0007669"/>
    <property type="project" value="TreeGrafter"/>
</dbReference>
<protein>
    <submittedName>
        <fullName evidence="6">Acyl-CoA thioesterase</fullName>
    </submittedName>
</protein>
<dbReference type="PANTHER" id="PTHR11049">
    <property type="entry name" value="ACYL COENZYME A THIOESTER HYDROLASE"/>
    <property type="match status" value="1"/>
</dbReference>
<gene>
    <name evidence="6" type="ORF">E6K79_03715</name>
</gene>
<sequence>MVQLVLPNDANTLGNVLGGMVLHWADLAAAVVAHRHCRSEAVTASMDEVSFLAPIKVGQVAAFSARMTYAGRTSMEIRVDVESEDLGTGRKRKTSTAYMTFVAIDKKGRPRAVPPLILETQEERREARAAQVRRAERLKHRSETP</sequence>
<organism evidence="6">
    <name type="scientific">Eiseniibacteriota bacterium</name>
    <dbReference type="NCBI Taxonomy" id="2212470"/>
    <lineage>
        <taxon>Bacteria</taxon>
        <taxon>Candidatus Eiseniibacteriota</taxon>
    </lineage>
</organism>
<dbReference type="GO" id="GO:0005829">
    <property type="term" value="C:cytosol"/>
    <property type="evidence" value="ECO:0007669"/>
    <property type="project" value="TreeGrafter"/>
</dbReference>
<keyword evidence="2 3" id="KW-0378">Hydrolase</keyword>
<dbReference type="AlphaFoldDB" id="A0A538TQU8"/>
<accession>A0A538TQU8</accession>
<evidence type="ECO:0000256" key="4">
    <source>
        <dbReference type="SAM" id="MobiDB-lite"/>
    </source>
</evidence>
<dbReference type="Gene3D" id="3.10.129.10">
    <property type="entry name" value="Hotdog Thioesterase"/>
    <property type="match status" value="1"/>
</dbReference>
<dbReference type="InterPro" id="IPR033120">
    <property type="entry name" value="HOTDOG_ACOT"/>
</dbReference>
<dbReference type="InterPro" id="IPR029069">
    <property type="entry name" value="HotDog_dom_sf"/>
</dbReference>
<feature type="region of interest" description="Disordered" evidence="4">
    <location>
        <begin position="120"/>
        <end position="145"/>
    </location>
</feature>
<reference evidence="6" key="1">
    <citation type="journal article" date="2019" name="Nat. Microbiol.">
        <title>Mediterranean grassland soil C-N compound turnover is dependent on rainfall and depth, and is mediated by genomically divergent microorganisms.</title>
        <authorList>
            <person name="Diamond S."/>
            <person name="Andeer P.F."/>
            <person name="Li Z."/>
            <person name="Crits-Christoph A."/>
            <person name="Burstein D."/>
            <person name="Anantharaman K."/>
            <person name="Lane K.R."/>
            <person name="Thomas B.C."/>
            <person name="Pan C."/>
            <person name="Northen T.R."/>
            <person name="Banfield J.F."/>
        </authorList>
    </citation>
    <scope>NUCLEOTIDE SEQUENCE [LARGE SCALE GENOMIC DNA]</scope>
    <source>
        <strain evidence="6">WS_9</strain>
    </source>
</reference>
<dbReference type="InterPro" id="IPR040170">
    <property type="entry name" value="Cytosol_ACT"/>
</dbReference>
<dbReference type="EMBL" id="VBOZ01000010">
    <property type="protein sequence ID" value="TMQ65980.1"/>
    <property type="molecule type" value="Genomic_DNA"/>
</dbReference>
<comment type="similarity">
    <text evidence="1">Belongs to the acyl coenzyme A hydrolase family.</text>
</comment>
<dbReference type="Pfam" id="PF03061">
    <property type="entry name" value="4HBT"/>
    <property type="match status" value="1"/>
</dbReference>
<dbReference type="GO" id="GO:0006637">
    <property type="term" value="P:acyl-CoA metabolic process"/>
    <property type="evidence" value="ECO:0007669"/>
    <property type="project" value="TreeGrafter"/>
</dbReference>
<evidence type="ECO:0000256" key="3">
    <source>
        <dbReference type="PROSITE-ProRule" id="PRU01106"/>
    </source>
</evidence>